<keyword evidence="2" id="KW-0560">Oxidoreductase</keyword>
<dbReference type="InterPro" id="IPR050744">
    <property type="entry name" value="AI-2_Isomerase_LsrG"/>
</dbReference>
<keyword evidence="3" id="KW-1185">Reference proteome</keyword>
<dbReference type="PROSITE" id="PS51725">
    <property type="entry name" value="ABM"/>
    <property type="match status" value="1"/>
</dbReference>
<dbReference type="InterPro" id="IPR007138">
    <property type="entry name" value="ABM_dom"/>
</dbReference>
<dbReference type="Proteomes" id="UP001202961">
    <property type="component" value="Unassembled WGS sequence"/>
</dbReference>
<reference evidence="2 3" key="1">
    <citation type="journal article" date="2022" name="Syst. Appl. Microbiol.">
        <title>Rhodopirellula aestuarii sp. nov., a novel member of the genus Rhodopirellula isolated from brackish sediments collected in the Tagus River estuary, Portugal.</title>
        <authorList>
            <person name="Vitorino I.R."/>
            <person name="Klimek D."/>
            <person name="Calusinska M."/>
            <person name="Lobo-da-Cunha A."/>
            <person name="Vasconcelos V."/>
            <person name="Lage O.M."/>
        </authorList>
    </citation>
    <scope>NUCLEOTIDE SEQUENCE [LARGE SCALE GENOMIC DNA]</scope>
    <source>
        <strain evidence="2 3">ICT_H3.1</strain>
    </source>
</reference>
<evidence type="ECO:0000313" key="2">
    <source>
        <dbReference type="EMBL" id="MCM2370575.1"/>
    </source>
</evidence>
<dbReference type="PANTHER" id="PTHR33336:SF1">
    <property type="entry name" value="(4S)-4-HYDROXY-5-PHOSPHONOOXYPENTANE-2,3-DIONE ISOMERASE"/>
    <property type="match status" value="1"/>
</dbReference>
<feature type="domain" description="ABM" evidence="1">
    <location>
        <begin position="2"/>
        <end position="92"/>
    </location>
</feature>
<proteinExistence type="predicted"/>
<keyword evidence="2" id="KW-0503">Monooxygenase</keyword>
<dbReference type="EMBL" id="JAMQBK010000023">
    <property type="protein sequence ID" value="MCM2370575.1"/>
    <property type="molecule type" value="Genomic_DNA"/>
</dbReference>
<gene>
    <name evidence="2" type="ORF">NB063_08030</name>
</gene>
<sequence length="95" mass="10831">MFVVTVNFVVHADHLDAFRVAMRAQAKNSLEKEDACAQFDVCYDADKPELCFLYEKYDDAAAFAAHKQTDHFKQFDAAVGPMLVSKSVQTWYCQE</sequence>
<dbReference type="SUPFAM" id="SSF54909">
    <property type="entry name" value="Dimeric alpha+beta barrel"/>
    <property type="match status" value="1"/>
</dbReference>
<protein>
    <submittedName>
        <fullName evidence="2">Antibiotic biosynthesis monooxygenase</fullName>
    </submittedName>
</protein>
<comment type="caution">
    <text evidence="2">The sequence shown here is derived from an EMBL/GenBank/DDBJ whole genome shotgun (WGS) entry which is preliminary data.</text>
</comment>
<dbReference type="PANTHER" id="PTHR33336">
    <property type="entry name" value="QUINOL MONOOXYGENASE YGIN-RELATED"/>
    <property type="match status" value="1"/>
</dbReference>
<evidence type="ECO:0000313" key="3">
    <source>
        <dbReference type="Proteomes" id="UP001202961"/>
    </source>
</evidence>
<dbReference type="GO" id="GO:0004497">
    <property type="term" value="F:monooxygenase activity"/>
    <property type="evidence" value="ECO:0007669"/>
    <property type="project" value="UniProtKB-KW"/>
</dbReference>
<dbReference type="Gene3D" id="3.30.70.100">
    <property type="match status" value="1"/>
</dbReference>
<dbReference type="InterPro" id="IPR011008">
    <property type="entry name" value="Dimeric_a/b-barrel"/>
</dbReference>
<dbReference type="RefSeq" id="WP_250928235.1">
    <property type="nucleotide sequence ID" value="NZ_JAMQBK010000023.1"/>
</dbReference>
<dbReference type="Pfam" id="PF03992">
    <property type="entry name" value="ABM"/>
    <property type="match status" value="1"/>
</dbReference>
<accession>A0ABT0U148</accession>
<evidence type="ECO:0000259" key="1">
    <source>
        <dbReference type="PROSITE" id="PS51725"/>
    </source>
</evidence>
<name>A0ABT0U148_9BACT</name>
<organism evidence="2 3">
    <name type="scientific">Aporhodopirellula aestuarii</name>
    <dbReference type="NCBI Taxonomy" id="2950107"/>
    <lineage>
        <taxon>Bacteria</taxon>
        <taxon>Pseudomonadati</taxon>
        <taxon>Planctomycetota</taxon>
        <taxon>Planctomycetia</taxon>
        <taxon>Pirellulales</taxon>
        <taxon>Pirellulaceae</taxon>
        <taxon>Aporhodopirellula</taxon>
    </lineage>
</organism>